<reference evidence="2 3" key="1">
    <citation type="submission" date="2023-04" db="EMBL/GenBank/DDBJ databases">
        <title>Australian commercial rhizobial inoculants.</title>
        <authorList>
            <person name="Kohlmeier M.G."/>
            <person name="O'Hara G.W."/>
            <person name="Colombi E."/>
            <person name="Ramsay J.P."/>
            <person name="Terpolilli J."/>
        </authorList>
    </citation>
    <scope>NUCLEOTIDE SEQUENCE [LARGE SCALE GENOMIC DNA]</scope>
    <source>
        <strain evidence="2 3">CB627</strain>
    </source>
</reference>
<gene>
    <name evidence="2" type="ORF">QA636_19545</name>
</gene>
<accession>A0ABY8JR06</accession>
<keyword evidence="2" id="KW-0378">Hydrolase</keyword>
<dbReference type="PANTHER" id="PTHR43283:SF7">
    <property type="entry name" value="BETA-LACTAMASE-RELATED DOMAIN-CONTAINING PROTEIN"/>
    <property type="match status" value="1"/>
</dbReference>
<dbReference type="Gene3D" id="3.40.710.10">
    <property type="entry name" value="DD-peptidase/beta-lactamase superfamily"/>
    <property type="match status" value="1"/>
</dbReference>
<protein>
    <submittedName>
        <fullName evidence="2">Serine hydrolase</fullName>
        <ecNumber evidence="2">3.-.-.-</ecNumber>
    </submittedName>
</protein>
<dbReference type="InterPro" id="IPR050789">
    <property type="entry name" value="Diverse_Enzym_Activities"/>
</dbReference>
<keyword evidence="3" id="KW-1185">Reference proteome</keyword>
<dbReference type="SUPFAM" id="SSF56601">
    <property type="entry name" value="beta-lactamase/transpeptidase-like"/>
    <property type="match status" value="1"/>
</dbReference>
<feature type="domain" description="Beta-lactamase-related" evidence="1">
    <location>
        <begin position="42"/>
        <end position="327"/>
    </location>
</feature>
<dbReference type="Pfam" id="PF00144">
    <property type="entry name" value="Beta-lactamase"/>
    <property type="match status" value="1"/>
</dbReference>
<proteinExistence type="predicted"/>
<organism evidence="2 3">
    <name type="scientific">Bradyrhizobium brasilense</name>
    <dbReference type="NCBI Taxonomy" id="1419277"/>
    <lineage>
        <taxon>Bacteria</taxon>
        <taxon>Pseudomonadati</taxon>
        <taxon>Pseudomonadota</taxon>
        <taxon>Alphaproteobacteria</taxon>
        <taxon>Hyphomicrobiales</taxon>
        <taxon>Nitrobacteraceae</taxon>
        <taxon>Bradyrhizobium</taxon>
    </lineage>
</organism>
<dbReference type="EMBL" id="CP121646">
    <property type="protein sequence ID" value="WFU67559.1"/>
    <property type="molecule type" value="Genomic_DNA"/>
</dbReference>
<dbReference type="PANTHER" id="PTHR43283">
    <property type="entry name" value="BETA-LACTAMASE-RELATED"/>
    <property type="match status" value="1"/>
</dbReference>
<dbReference type="GO" id="GO:0016787">
    <property type="term" value="F:hydrolase activity"/>
    <property type="evidence" value="ECO:0007669"/>
    <property type="project" value="UniProtKB-KW"/>
</dbReference>
<evidence type="ECO:0000313" key="2">
    <source>
        <dbReference type="EMBL" id="WFU67559.1"/>
    </source>
</evidence>
<name>A0ABY8JR06_9BRAD</name>
<dbReference type="InterPro" id="IPR012338">
    <property type="entry name" value="Beta-lactam/transpept-like"/>
</dbReference>
<sequence length="356" mass="39551">MLACSTLDDGWVAAAPAEVGFDAESLSRLDAFLKQWPKRNVHAVVIVRRGKLVFERYFAGRERRWMEWSAPVQFSPETKHDIRSISKSVTSLLIGLAIGKGQFPPLDSAVIDYFPEYADLRTTRNARITFRHLLTMSHGLRWDEARGWNSQANNERHLLEAKDPYRYVLQQRMALPPGVSFNYSGGATSLLAAALAKSVGQRIDAFARDKLFEPLGITDVEWLSFTGSAELAAFAGLRLRPRDVAKLGELVANDGRWNGRQVLPAAWIAESTKPRVNAGGHVVVYYGYHWWLGRSLLNGHDLIWIAAYGSGGQRLFIVPGLDLVVVVNAFDHDAISNAILNQFLLPAVTDCPPLSA</sequence>
<dbReference type="EC" id="3.-.-.-" evidence="2"/>
<dbReference type="InterPro" id="IPR001466">
    <property type="entry name" value="Beta-lactam-related"/>
</dbReference>
<dbReference type="Proteomes" id="UP001221546">
    <property type="component" value="Chromosome"/>
</dbReference>
<evidence type="ECO:0000313" key="3">
    <source>
        <dbReference type="Proteomes" id="UP001221546"/>
    </source>
</evidence>
<dbReference type="RefSeq" id="WP_076831333.1">
    <property type="nucleotide sequence ID" value="NZ_CP121646.1"/>
</dbReference>
<evidence type="ECO:0000259" key="1">
    <source>
        <dbReference type="Pfam" id="PF00144"/>
    </source>
</evidence>